<gene>
    <name evidence="2" type="ORF">GWI33_013636</name>
</gene>
<dbReference type="EMBL" id="JAACXV010013339">
    <property type="protein sequence ID" value="KAF7273689.1"/>
    <property type="molecule type" value="Genomic_DNA"/>
</dbReference>
<protein>
    <submittedName>
        <fullName evidence="2">Uncharacterized protein</fullName>
    </submittedName>
</protein>
<evidence type="ECO:0000313" key="2">
    <source>
        <dbReference type="EMBL" id="KAF7273689.1"/>
    </source>
</evidence>
<reference evidence="2" key="1">
    <citation type="submission" date="2020-08" db="EMBL/GenBank/DDBJ databases">
        <title>Genome sequencing and assembly of the red palm weevil Rhynchophorus ferrugineus.</title>
        <authorList>
            <person name="Dias G.B."/>
            <person name="Bergman C.M."/>
            <person name="Manee M."/>
        </authorList>
    </citation>
    <scope>NUCLEOTIDE SEQUENCE</scope>
    <source>
        <strain evidence="2">AA-2017</strain>
        <tissue evidence="2">Whole larva</tissue>
    </source>
</reference>
<dbReference type="AlphaFoldDB" id="A0A834MD32"/>
<evidence type="ECO:0000313" key="3">
    <source>
        <dbReference type="Proteomes" id="UP000625711"/>
    </source>
</evidence>
<keyword evidence="3" id="KW-1185">Reference proteome</keyword>
<dbReference type="Proteomes" id="UP000625711">
    <property type="component" value="Unassembled WGS sequence"/>
</dbReference>
<sequence length="71" mass="8120">MDYRDRKWLIVHFGVTAAAFVILRAREQTEAHRGHREPRPPGPEWSARRPASAFVARKPATPAGRCTVRTR</sequence>
<feature type="region of interest" description="Disordered" evidence="1">
    <location>
        <begin position="29"/>
        <end position="52"/>
    </location>
</feature>
<evidence type="ECO:0000256" key="1">
    <source>
        <dbReference type="SAM" id="MobiDB-lite"/>
    </source>
</evidence>
<proteinExistence type="predicted"/>
<comment type="caution">
    <text evidence="2">The sequence shown here is derived from an EMBL/GenBank/DDBJ whole genome shotgun (WGS) entry which is preliminary data.</text>
</comment>
<accession>A0A834MD32</accession>
<name>A0A834MD32_RHYFE</name>
<organism evidence="2 3">
    <name type="scientific">Rhynchophorus ferrugineus</name>
    <name type="common">Red palm weevil</name>
    <name type="synonym">Curculio ferrugineus</name>
    <dbReference type="NCBI Taxonomy" id="354439"/>
    <lineage>
        <taxon>Eukaryota</taxon>
        <taxon>Metazoa</taxon>
        <taxon>Ecdysozoa</taxon>
        <taxon>Arthropoda</taxon>
        <taxon>Hexapoda</taxon>
        <taxon>Insecta</taxon>
        <taxon>Pterygota</taxon>
        <taxon>Neoptera</taxon>
        <taxon>Endopterygota</taxon>
        <taxon>Coleoptera</taxon>
        <taxon>Polyphaga</taxon>
        <taxon>Cucujiformia</taxon>
        <taxon>Curculionidae</taxon>
        <taxon>Dryophthorinae</taxon>
        <taxon>Rhynchophorus</taxon>
    </lineage>
</organism>